<dbReference type="GO" id="GO:0005524">
    <property type="term" value="F:ATP binding"/>
    <property type="evidence" value="ECO:0007669"/>
    <property type="project" value="UniProtKB-KW"/>
</dbReference>
<keyword evidence="1" id="KW-0547">Nucleotide-binding</keyword>
<dbReference type="EMBL" id="SNXX01000012">
    <property type="protein sequence ID" value="TDP93568.1"/>
    <property type="molecule type" value="Genomic_DNA"/>
</dbReference>
<feature type="domain" description="Fido" evidence="4">
    <location>
        <begin position="109"/>
        <end position="254"/>
    </location>
</feature>
<organism evidence="5 6">
    <name type="scientific">Halanaerobium saccharolyticum</name>
    <dbReference type="NCBI Taxonomy" id="43595"/>
    <lineage>
        <taxon>Bacteria</taxon>
        <taxon>Bacillati</taxon>
        <taxon>Bacillota</taxon>
        <taxon>Clostridia</taxon>
        <taxon>Halanaerobiales</taxon>
        <taxon>Halanaerobiaceae</taxon>
        <taxon>Halanaerobium</taxon>
    </lineage>
</organism>
<evidence type="ECO:0000313" key="5">
    <source>
        <dbReference type="EMBL" id="TDP93568.1"/>
    </source>
</evidence>
<accession>A0A4V3CYC2</accession>
<gene>
    <name evidence="5" type="ORF">C7957_11250</name>
</gene>
<dbReference type="SUPFAM" id="SSF140931">
    <property type="entry name" value="Fic-like"/>
    <property type="match status" value="1"/>
</dbReference>
<evidence type="ECO:0000256" key="3">
    <source>
        <dbReference type="PIRSR" id="PIRSR640198-2"/>
    </source>
</evidence>
<dbReference type="Pfam" id="PF02661">
    <property type="entry name" value="Fic"/>
    <property type="match status" value="1"/>
</dbReference>
<dbReference type="InterPro" id="IPR003812">
    <property type="entry name" value="Fido"/>
</dbReference>
<dbReference type="AlphaFoldDB" id="A0A4V3CYC2"/>
<dbReference type="SUPFAM" id="SSF46785">
    <property type="entry name" value="Winged helix' DNA-binding domain"/>
    <property type="match status" value="1"/>
</dbReference>
<sequence length="359" mass="41725">MTAENLKMLPPELNPDQSQILKQLIRSHKALAELKGFSETVPNKNILINSVIINEAKDSSEIENIITTHAELFRAMSKENYKNPAAKEVVNYRRALWRGFELIKEKQLLTTNMIIEIQSIIEKNNAGIRKVPGTVLKNPQSGEVIYTPPESERRIRELLSNLENYINEDSDEVDPLIKMAVIHYQFESIHPFYDGNGRTGRILNVLFLVLKDILNSPILYLSKYIIENKNRYYSLFQEVRENKSWDQWIIYFLKALEETAIASLNQLKEINLIIEETAVEMQQKAPKIYSRELLDLLFIEFYTKISYIQEGLGVTRKTASNYLSTLESKGFLSSEKIGREKIYKNIRLFELIKKMNKKT</sequence>
<feature type="active site" evidence="2">
    <location>
        <position position="190"/>
    </location>
</feature>
<comment type="caution">
    <text evidence="5">The sequence shown here is derived from an EMBL/GenBank/DDBJ whole genome shotgun (WGS) entry which is preliminary data.</text>
</comment>
<feature type="binding site" evidence="3">
    <location>
        <begin position="194"/>
        <end position="201"/>
    </location>
    <ligand>
        <name>ATP</name>
        <dbReference type="ChEBI" id="CHEBI:30616"/>
    </ligand>
</feature>
<dbReference type="Pfam" id="PF13784">
    <property type="entry name" value="Fic_N"/>
    <property type="match status" value="1"/>
</dbReference>
<dbReference type="PANTHER" id="PTHR13504">
    <property type="entry name" value="FIDO DOMAIN-CONTAINING PROTEIN DDB_G0283145"/>
    <property type="match status" value="1"/>
</dbReference>
<feature type="binding site" evidence="1">
    <location>
        <position position="232"/>
    </location>
    <ligand>
        <name>ATP</name>
        <dbReference type="ChEBI" id="CHEBI:30616"/>
    </ligand>
</feature>
<evidence type="ECO:0000313" key="6">
    <source>
        <dbReference type="Proteomes" id="UP000295176"/>
    </source>
</evidence>
<dbReference type="PROSITE" id="PS51459">
    <property type="entry name" value="FIDO"/>
    <property type="match status" value="1"/>
</dbReference>
<feature type="binding site" evidence="1">
    <location>
        <position position="190"/>
    </location>
    <ligand>
        <name>ATP</name>
        <dbReference type="ChEBI" id="CHEBI:30616"/>
    </ligand>
</feature>
<feature type="binding site" evidence="1">
    <location>
        <begin position="195"/>
        <end position="201"/>
    </location>
    <ligand>
        <name>ATP</name>
        <dbReference type="ChEBI" id="CHEBI:30616"/>
    </ligand>
</feature>
<dbReference type="InterPro" id="IPR036597">
    <property type="entry name" value="Fido-like_dom_sf"/>
</dbReference>
<keyword evidence="1" id="KW-0067">ATP-binding</keyword>
<dbReference type="InterPro" id="IPR036388">
    <property type="entry name" value="WH-like_DNA-bd_sf"/>
</dbReference>
<evidence type="ECO:0000259" key="4">
    <source>
        <dbReference type="PROSITE" id="PS51459"/>
    </source>
</evidence>
<feature type="binding site" evidence="1">
    <location>
        <position position="63"/>
    </location>
    <ligand>
        <name>ATP</name>
        <dbReference type="ChEBI" id="CHEBI:30616"/>
    </ligand>
</feature>
<dbReference type="InterPro" id="IPR036390">
    <property type="entry name" value="WH_DNA-bd_sf"/>
</dbReference>
<dbReference type="Proteomes" id="UP000295176">
    <property type="component" value="Unassembled WGS sequence"/>
</dbReference>
<reference evidence="5 6" key="1">
    <citation type="submission" date="2019-03" db="EMBL/GenBank/DDBJ databases">
        <title>Subsurface microbial communities from deep shales in Ohio and West Virginia, USA.</title>
        <authorList>
            <person name="Wrighton K."/>
        </authorList>
    </citation>
    <scope>NUCLEOTIDE SEQUENCE [LARGE SCALE GENOMIC DNA]</scope>
    <source>
        <strain evidence="5 6">MSL 7</strain>
    </source>
</reference>
<dbReference type="PIRSF" id="PIRSF038925">
    <property type="entry name" value="AMP-prot_trans"/>
    <property type="match status" value="1"/>
</dbReference>
<dbReference type="Gene3D" id="1.10.10.10">
    <property type="entry name" value="Winged helix-like DNA-binding domain superfamily/Winged helix DNA-binding domain"/>
    <property type="match status" value="1"/>
</dbReference>
<dbReference type="PANTHER" id="PTHR13504:SF35">
    <property type="entry name" value="PROTEIN ADENYLYLTRANSFERASE SOFIC"/>
    <property type="match status" value="1"/>
</dbReference>
<dbReference type="Pfam" id="PF21248">
    <property type="entry name" value="SoFic-like_C"/>
    <property type="match status" value="1"/>
</dbReference>
<dbReference type="InterPro" id="IPR040198">
    <property type="entry name" value="Fido_containing"/>
</dbReference>
<dbReference type="Gene3D" id="1.10.3290.10">
    <property type="entry name" value="Fido-like domain"/>
    <property type="match status" value="1"/>
</dbReference>
<dbReference type="InterPro" id="IPR048770">
    <property type="entry name" value="SoFic-like_C"/>
</dbReference>
<proteinExistence type="predicted"/>
<dbReference type="RefSeq" id="WP_133530462.1">
    <property type="nucleotide sequence ID" value="NZ_SNXX01000012.1"/>
</dbReference>
<protein>
    <submittedName>
        <fullName evidence="5">Fic family protein</fullName>
    </submittedName>
</protein>
<dbReference type="InterPro" id="IPR025758">
    <property type="entry name" value="Fic/DOC_N"/>
</dbReference>
<dbReference type="InterPro" id="IPR026287">
    <property type="entry name" value="SoFic-like"/>
</dbReference>
<evidence type="ECO:0000256" key="2">
    <source>
        <dbReference type="PIRSR" id="PIRSR640198-1"/>
    </source>
</evidence>
<name>A0A4V3CYC2_9FIRM</name>
<evidence type="ECO:0000256" key="1">
    <source>
        <dbReference type="PIRSR" id="PIRSR038925-1"/>
    </source>
</evidence>